<reference evidence="1" key="2">
    <citation type="submission" date="2021-08" db="EMBL/GenBank/DDBJ databases">
        <authorList>
            <person name="Dalcin Martins P."/>
        </authorList>
    </citation>
    <scope>NUCLEOTIDE SEQUENCE</scope>
    <source>
        <strain evidence="1">MAG_39</strain>
    </source>
</reference>
<dbReference type="EMBL" id="JAIOIV010000148">
    <property type="protein sequence ID" value="MBZ0158341.1"/>
    <property type="molecule type" value="Genomic_DNA"/>
</dbReference>
<comment type="caution">
    <text evidence="1">The sequence shown here is derived from an EMBL/GenBank/DDBJ whole genome shotgun (WGS) entry which is preliminary data.</text>
</comment>
<protein>
    <submittedName>
        <fullName evidence="1">Uncharacterized protein</fullName>
    </submittedName>
</protein>
<name>A0A953M3M8_9BACT</name>
<sequence length="214" mass="24418">MKGLTPYWTEERGISLLADGYLGFVFRYDDMIRDPCGRDIHSFQIIHNDSLEQPVVAVRTNIRVEYKGSMVKTFLSPSYAAETMRTIGERAMETVMSVKWEVCGEGELLSAQEIASEVGRKRHFIYVSACSGEVEDLIGEVDFSFARCGEQTAWIINTDRLVPAMALCYERRFWTVALPVKVFDRQMRFLSLPLGAISSLLNEMRLFSRSIQYA</sequence>
<evidence type="ECO:0000313" key="2">
    <source>
        <dbReference type="Proteomes" id="UP000705867"/>
    </source>
</evidence>
<reference evidence="1" key="1">
    <citation type="journal article" date="2021" name="bioRxiv">
        <title>Unraveling nitrogen, sulfur and carbon metabolic pathways and microbial community transcriptional responses to substrate deprivation and toxicity stresses in a bioreactor mimicking anoxic brackish coastal sediment conditions.</title>
        <authorList>
            <person name="Martins P.D."/>
            <person name="Echeveste M.J."/>
            <person name="Arshad A."/>
            <person name="Kurth J."/>
            <person name="Ouboter H."/>
            <person name="Jetten M.S.M."/>
            <person name="Welte C.U."/>
        </authorList>
    </citation>
    <scope>NUCLEOTIDE SEQUENCE</scope>
    <source>
        <strain evidence="1">MAG_39</strain>
    </source>
</reference>
<gene>
    <name evidence="1" type="ORF">K8I29_19260</name>
</gene>
<accession>A0A953M3M8</accession>
<dbReference type="Proteomes" id="UP000705867">
    <property type="component" value="Unassembled WGS sequence"/>
</dbReference>
<organism evidence="1 2">
    <name type="scientific">Candidatus Nitrobium versatile</name>
    <dbReference type="NCBI Taxonomy" id="2884831"/>
    <lineage>
        <taxon>Bacteria</taxon>
        <taxon>Pseudomonadati</taxon>
        <taxon>Nitrospirota</taxon>
        <taxon>Nitrospiria</taxon>
        <taxon>Nitrospirales</taxon>
        <taxon>Nitrospiraceae</taxon>
        <taxon>Candidatus Nitrobium</taxon>
    </lineage>
</organism>
<dbReference type="AlphaFoldDB" id="A0A953M3M8"/>
<evidence type="ECO:0000313" key="1">
    <source>
        <dbReference type="EMBL" id="MBZ0158341.1"/>
    </source>
</evidence>
<proteinExistence type="predicted"/>